<proteinExistence type="predicted"/>
<reference evidence="2 3" key="1">
    <citation type="submission" date="2022-09" db="EMBL/GenBank/DDBJ databases">
        <title>New species of Phenylobacterium.</title>
        <authorList>
            <person name="Mieszkin S."/>
        </authorList>
    </citation>
    <scope>NUCLEOTIDE SEQUENCE [LARGE SCALE GENOMIC DNA]</scope>
    <source>
        <strain evidence="2 3">HK31-G</strain>
    </source>
</reference>
<feature type="domain" description="Methyltransferase type 11" evidence="1">
    <location>
        <begin position="89"/>
        <end position="185"/>
    </location>
</feature>
<organism evidence="2 3">
    <name type="scientific">Phenylobacterium ferrooxidans</name>
    <dbReference type="NCBI Taxonomy" id="2982689"/>
    <lineage>
        <taxon>Bacteria</taxon>
        <taxon>Pseudomonadati</taxon>
        <taxon>Pseudomonadota</taxon>
        <taxon>Alphaproteobacteria</taxon>
        <taxon>Caulobacterales</taxon>
        <taxon>Caulobacteraceae</taxon>
        <taxon>Phenylobacterium</taxon>
    </lineage>
</organism>
<dbReference type="CDD" id="cd02440">
    <property type="entry name" value="AdoMet_MTases"/>
    <property type="match status" value="1"/>
</dbReference>
<dbReference type="GO" id="GO:0032259">
    <property type="term" value="P:methylation"/>
    <property type="evidence" value="ECO:0007669"/>
    <property type="project" value="UniProtKB-KW"/>
</dbReference>
<dbReference type="SUPFAM" id="SSF53335">
    <property type="entry name" value="S-adenosyl-L-methionine-dependent methyltransferases"/>
    <property type="match status" value="1"/>
</dbReference>
<dbReference type="InterPro" id="IPR013216">
    <property type="entry name" value="Methyltransf_11"/>
</dbReference>
<dbReference type="PANTHER" id="PTHR42912">
    <property type="entry name" value="METHYLTRANSFERASE"/>
    <property type="match status" value="1"/>
</dbReference>
<dbReference type="EMBL" id="JAOTJD010000041">
    <property type="protein sequence ID" value="MFD3265856.1"/>
    <property type="molecule type" value="Genomic_DNA"/>
</dbReference>
<dbReference type="InterPro" id="IPR050508">
    <property type="entry name" value="Methyltransf_Superfamily"/>
</dbReference>
<keyword evidence="2" id="KW-0489">Methyltransferase</keyword>
<keyword evidence="3" id="KW-1185">Reference proteome</keyword>
<keyword evidence="2" id="KW-0808">Transferase</keyword>
<accession>A0ABW6CUS2</accession>
<name>A0ABW6CUS2_9CAUL</name>
<evidence type="ECO:0000313" key="2">
    <source>
        <dbReference type="EMBL" id="MFD3265856.1"/>
    </source>
</evidence>
<dbReference type="Pfam" id="PF08241">
    <property type="entry name" value="Methyltransf_11"/>
    <property type="match status" value="1"/>
</dbReference>
<dbReference type="GO" id="GO:0008168">
    <property type="term" value="F:methyltransferase activity"/>
    <property type="evidence" value="ECO:0007669"/>
    <property type="project" value="UniProtKB-KW"/>
</dbReference>
<gene>
    <name evidence="2" type="ORF">OCL97_18020</name>
</gene>
<dbReference type="RefSeq" id="WP_377371220.1">
    <property type="nucleotide sequence ID" value="NZ_JAOTJD010000041.1"/>
</dbReference>
<dbReference type="Gene3D" id="3.40.50.150">
    <property type="entry name" value="Vaccinia Virus protein VP39"/>
    <property type="match status" value="1"/>
</dbReference>
<evidence type="ECO:0000313" key="3">
    <source>
        <dbReference type="Proteomes" id="UP001598130"/>
    </source>
</evidence>
<dbReference type="Proteomes" id="UP001598130">
    <property type="component" value="Unassembled WGS sequence"/>
</dbReference>
<protein>
    <submittedName>
        <fullName evidence="2">Class I SAM-dependent methyltransferase</fullName>
    </submittedName>
</protein>
<comment type="caution">
    <text evidence="2">The sequence shown here is derived from an EMBL/GenBank/DDBJ whole genome shotgun (WGS) entry which is preliminary data.</text>
</comment>
<sequence>MSWKTQLRRVLEATGLIGPYYRWREARLAAIVSDPVDDGLPMPPPALLTLVSGAAGQAWYSERGREDAAQFRALALEQGIDLTQPRTVLDWGVGCGRIARWLAADVTAAGGQFLGCDIHPKLVAWCAEALPGRYLRNGLRPPLPLARASLDLVYSHSVLTHLTEDTARAWLAELRRLLKPDGCAILTFHDETYAHAWGPPQVAERLASEAYVVWNNALEGSNYLSAWTRRAHFRALAEADFTVAAIIEGGADFPTQAIAVLRPRDPSPPAQRLV</sequence>
<dbReference type="InterPro" id="IPR029063">
    <property type="entry name" value="SAM-dependent_MTases_sf"/>
</dbReference>
<evidence type="ECO:0000259" key="1">
    <source>
        <dbReference type="Pfam" id="PF08241"/>
    </source>
</evidence>
<dbReference type="PANTHER" id="PTHR42912:SF98">
    <property type="entry name" value="UNCHARACTERISED METHYLTRANSFERASE RV1498C"/>
    <property type="match status" value="1"/>
</dbReference>